<feature type="transmembrane region" description="Helical" evidence="9">
    <location>
        <begin position="155"/>
        <end position="177"/>
    </location>
</feature>
<dbReference type="GO" id="GO:0005886">
    <property type="term" value="C:plasma membrane"/>
    <property type="evidence" value="ECO:0007669"/>
    <property type="project" value="UniProtKB-SubCell"/>
</dbReference>
<evidence type="ECO:0000256" key="8">
    <source>
        <dbReference type="ARBA" id="ARBA00023136"/>
    </source>
</evidence>
<keyword evidence="8 9" id="KW-0472">Membrane</keyword>
<comment type="subcellular location">
    <subcellularLocation>
        <location evidence="1">Cell membrane</location>
        <topology evidence="1">Multi-pass membrane protein</topology>
    </subcellularLocation>
</comment>
<dbReference type="EMBL" id="CAADRM010000089">
    <property type="protein sequence ID" value="VFU14255.1"/>
    <property type="molecule type" value="Genomic_DNA"/>
</dbReference>
<evidence type="ECO:0000256" key="1">
    <source>
        <dbReference type="ARBA" id="ARBA00004651"/>
    </source>
</evidence>
<dbReference type="PANTHER" id="PTHR30625:SF15">
    <property type="entry name" value="BIOPOLYMER TRANSPORT PROTEIN EXBB"/>
    <property type="match status" value="1"/>
</dbReference>
<evidence type="ECO:0000256" key="9">
    <source>
        <dbReference type="SAM" id="Phobius"/>
    </source>
</evidence>
<dbReference type="InterPro" id="IPR002898">
    <property type="entry name" value="MotA_ExbB_proton_chnl"/>
</dbReference>
<dbReference type="AlphaFoldDB" id="A0A485LYY7"/>
<sequence length="210" mass="23293">MTLWEFFIKGGPLMWPLLACSIVALAIIIERSFALRQSKIIPRSLMEEVERLIRMGRLHDVEKLLRRSSSPICPVIMVAIQNAGMRREIIKDYMEEAGAKEAYAIDRYIDILGIIATISPLLGLLGTVSGMITSFHAVGGGGQANQMLASGISEALITTATGLSIGIPVYIFYRFFIARSDYLLLEMEKTASRILEYLKGENHEVQAQKG</sequence>
<keyword evidence="6" id="KW-0653">Protein transport</keyword>
<reference evidence="11" key="1">
    <citation type="submission" date="2019-03" db="EMBL/GenBank/DDBJ databases">
        <authorList>
            <person name="Hao L."/>
        </authorList>
    </citation>
    <scope>NUCLEOTIDE SEQUENCE</scope>
</reference>
<evidence type="ECO:0000256" key="3">
    <source>
        <dbReference type="ARBA" id="ARBA00022448"/>
    </source>
</evidence>
<protein>
    <submittedName>
        <fullName evidence="11">Biopolymer transport protein ExbB</fullName>
    </submittedName>
</protein>
<gene>
    <name evidence="11" type="primary">exbB</name>
    <name evidence="11" type="ORF">SCFA_270034</name>
</gene>
<name>A0A485LYY7_9ZZZZ</name>
<evidence type="ECO:0000256" key="5">
    <source>
        <dbReference type="ARBA" id="ARBA00022692"/>
    </source>
</evidence>
<organism evidence="11">
    <name type="scientific">anaerobic digester metagenome</name>
    <dbReference type="NCBI Taxonomy" id="1263854"/>
    <lineage>
        <taxon>unclassified sequences</taxon>
        <taxon>metagenomes</taxon>
        <taxon>ecological metagenomes</taxon>
    </lineage>
</organism>
<dbReference type="InterPro" id="IPR050790">
    <property type="entry name" value="ExbB/TolQ_transport"/>
</dbReference>
<keyword evidence="3" id="KW-0813">Transport</keyword>
<evidence type="ECO:0000313" key="11">
    <source>
        <dbReference type="EMBL" id="VFU14255.1"/>
    </source>
</evidence>
<feature type="transmembrane region" description="Helical" evidence="9">
    <location>
        <begin position="111"/>
        <end position="135"/>
    </location>
</feature>
<evidence type="ECO:0000256" key="7">
    <source>
        <dbReference type="ARBA" id="ARBA00022989"/>
    </source>
</evidence>
<evidence type="ECO:0000256" key="6">
    <source>
        <dbReference type="ARBA" id="ARBA00022927"/>
    </source>
</evidence>
<feature type="domain" description="MotA/TolQ/ExbB proton channel" evidence="10">
    <location>
        <begin position="73"/>
        <end position="188"/>
    </location>
</feature>
<evidence type="ECO:0000259" key="10">
    <source>
        <dbReference type="Pfam" id="PF01618"/>
    </source>
</evidence>
<dbReference type="Pfam" id="PF01618">
    <property type="entry name" value="MotA_ExbB"/>
    <property type="match status" value="1"/>
</dbReference>
<accession>A0A485LYY7</accession>
<comment type="similarity">
    <text evidence="2">Belongs to the ExbB/TolQ family.</text>
</comment>
<keyword evidence="5 9" id="KW-0812">Transmembrane</keyword>
<proteinExistence type="inferred from homology"/>
<keyword evidence="7 9" id="KW-1133">Transmembrane helix</keyword>
<dbReference type="GO" id="GO:0017038">
    <property type="term" value="P:protein import"/>
    <property type="evidence" value="ECO:0007669"/>
    <property type="project" value="TreeGrafter"/>
</dbReference>
<evidence type="ECO:0000256" key="2">
    <source>
        <dbReference type="ARBA" id="ARBA00010442"/>
    </source>
</evidence>
<keyword evidence="4" id="KW-1003">Cell membrane</keyword>
<evidence type="ECO:0000256" key="4">
    <source>
        <dbReference type="ARBA" id="ARBA00022475"/>
    </source>
</evidence>
<dbReference type="PANTHER" id="PTHR30625">
    <property type="entry name" value="PROTEIN TOLQ"/>
    <property type="match status" value="1"/>
</dbReference>
<feature type="transmembrane region" description="Helical" evidence="9">
    <location>
        <begin position="12"/>
        <end position="29"/>
    </location>
</feature>